<proteinExistence type="predicted"/>
<dbReference type="AlphaFoldDB" id="A0AAW8CPP4"/>
<protein>
    <submittedName>
        <fullName evidence="1">Uncharacterized protein</fullName>
    </submittedName>
</protein>
<name>A0AAW8CPP4_9BURK</name>
<comment type="caution">
    <text evidence="1">The sequence shown here is derived from an EMBL/GenBank/DDBJ whole genome shotgun (WGS) entry which is preliminary data.</text>
</comment>
<gene>
    <name evidence="1" type="ORF">J2W31_001464</name>
</gene>
<reference evidence="1" key="1">
    <citation type="submission" date="2023-07" db="EMBL/GenBank/DDBJ databases">
        <title>Sorghum-associated microbial communities from plants grown in Nebraska, USA.</title>
        <authorList>
            <person name="Schachtman D."/>
        </authorList>
    </citation>
    <scope>NUCLEOTIDE SEQUENCE</scope>
    <source>
        <strain evidence="1">DS3754</strain>
    </source>
</reference>
<sequence>MTTALVCTHAALAALLLAATFARAVAKRAQRQLTPAHS</sequence>
<accession>A0AAW8CPP4</accession>
<evidence type="ECO:0000313" key="1">
    <source>
        <dbReference type="EMBL" id="MDP9892359.1"/>
    </source>
</evidence>
<dbReference type="EMBL" id="JAUSRD010000003">
    <property type="protein sequence ID" value="MDP9892359.1"/>
    <property type="molecule type" value="Genomic_DNA"/>
</dbReference>
<evidence type="ECO:0000313" key="2">
    <source>
        <dbReference type="Proteomes" id="UP001242045"/>
    </source>
</evidence>
<dbReference type="Proteomes" id="UP001242045">
    <property type="component" value="Unassembled WGS sequence"/>
</dbReference>
<organism evidence="1 2">
    <name type="scientific">Variovorax boronicumulans</name>
    <dbReference type="NCBI Taxonomy" id="436515"/>
    <lineage>
        <taxon>Bacteria</taxon>
        <taxon>Pseudomonadati</taxon>
        <taxon>Pseudomonadota</taxon>
        <taxon>Betaproteobacteria</taxon>
        <taxon>Burkholderiales</taxon>
        <taxon>Comamonadaceae</taxon>
        <taxon>Variovorax</taxon>
    </lineage>
</organism>